<keyword evidence="3" id="KW-1185">Reference proteome</keyword>
<dbReference type="PANTHER" id="PTHR46475">
    <property type="entry name" value="REGULATORY PROTEIN NPR3"/>
    <property type="match status" value="1"/>
</dbReference>
<dbReference type="GO" id="GO:0009862">
    <property type="term" value="P:systemic acquired resistance, salicylic acid mediated signaling pathway"/>
    <property type="evidence" value="ECO:0007669"/>
    <property type="project" value="InterPro"/>
</dbReference>
<dbReference type="GO" id="GO:0042742">
    <property type="term" value="P:defense response to bacterium"/>
    <property type="evidence" value="ECO:0007669"/>
    <property type="project" value="TreeGrafter"/>
</dbReference>
<evidence type="ECO:0000313" key="2">
    <source>
        <dbReference type="EMBL" id="VFQ97431.1"/>
    </source>
</evidence>
<dbReference type="GO" id="GO:2000022">
    <property type="term" value="P:regulation of jasmonic acid mediated signaling pathway"/>
    <property type="evidence" value="ECO:0007669"/>
    <property type="project" value="InterPro"/>
</dbReference>
<dbReference type="GO" id="GO:2000031">
    <property type="term" value="P:regulation of salicylic acid mediated signaling pathway"/>
    <property type="evidence" value="ECO:0007669"/>
    <property type="project" value="InterPro"/>
</dbReference>
<protein>
    <recommendedName>
        <fullName evidence="1">NPR1/NIM1-like C-terminal domain-containing protein</fullName>
    </recommendedName>
</protein>
<evidence type="ECO:0000313" key="3">
    <source>
        <dbReference type="Proteomes" id="UP000595140"/>
    </source>
</evidence>
<dbReference type="GO" id="GO:0005634">
    <property type="term" value="C:nucleus"/>
    <property type="evidence" value="ECO:0007669"/>
    <property type="project" value="TreeGrafter"/>
</dbReference>
<dbReference type="AlphaFoldDB" id="A0A484N7U8"/>
<dbReference type="GO" id="GO:0050832">
    <property type="term" value="P:defense response to fungus"/>
    <property type="evidence" value="ECO:0007669"/>
    <property type="project" value="TreeGrafter"/>
</dbReference>
<accession>A0A484N7U8</accession>
<gene>
    <name evidence="2" type="ORF">CCAM_LOCUS39207</name>
</gene>
<name>A0A484N7U8_9ASTE</name>
<organism evidence="2 3">
    <name type="scientific">Cuscuta campestris</name>
    <dbReference type="NCBI Taxonomy" id="132261"/>
    <lineage>
        <taxon>Eukaryota</taxon>
        <taxon>Viridiplantae</taxon>
        <taxon>Streptophyta</taxon>
        <taxon>Embryophyta</taxon>
        <taxon>Tracheophyta</taxon>
        <taxon>Spermatophyta</taxon>
        <taxon>Magnoliopsida</taxon>
        <taxon>eudicotyledons</taxon>
        <taxon>Gunneridae</taxon>
        <taxon>Pentapetalae</taxon>
        <taxon>asterids</taxon>
        <taxon>lamiids</taxon>
        <taxon>Solanales</taxon>
        <taxon>Convolvulaceae</taxon>
        <taxon>Cuscuteae</taxon>
        <taxon>Cuscuta</taxon>
        <taxon>Cuscuta subgen. Grammica</taxon>
        <taxon>Cuscuta sect. Cleistogrammica</taxon>
    </lineage>
</organism>
<evidence type="ECO:0000259" key="1">
    <source>
        <dbReference type="Pfam" id="PF12313"/>
    </source>
</evidence>
<dbReference type="PANTHER" id="PTHR46475:SF2">
    <property type="entry name" value="REGULATORY PROTEIN NPR3"/>
    <property type="match status" value="1"/>
</dbReference>
<sequence>MLRFPMVGDVVSSSPIIPADDLRTKLLDLENRVAFARLLFPLEAKLAMEIATAKTKSESVGILAYKASNGNLKEVDLNETPTMQKKRLLPRLEELSKTGIFFSSSS</sequence>
<feature type="domain" description="NPR1/NIM1-like C-terminal" evidence="1">
    <location>
        <begin position="3"/>
        <end position="98"/>
    </location>
</feature>
<dbReference type="InterPro" id="IPR044292">
    <property type="entry name" value="NPR"/>
</dbReference>
<reference evidence="2 3" key="1">
    <citation type="submission" date="2018-04" db="EMBL/GenBank/DDBJ databases">
        <authorList>
            <person name="Vogel A."/>
        </authorList>
    </citation>
    <scope>NUCLEOTIDE SEQUENCE [LARGE SCALE GENOMIC DNA]</scope>
</reference>
<dbReference type="Pfam" id="PF12313">
    <property type="entry name" value="NPR1_like_C"/>
    <property type="match status" value="1"/>
</dbReference>
<dbReference type="EMBL" id="OOIL02006544">
    <property type="protein sequence ID" value="VFQ97431.1"/>
    <property type="molecule type" value="Genomic_DNA"/>
</dbReference>
<dbReference type="InterPro" id="IPR021094">
    <property type="entry name" value="NPR1/NIM1-like_C"/>
</dbReference>
<proteinExistence type="predicted"/>
<dbReference type="Proteomes" id="UP000595140">
    <property type="component" value="Unassembled WGS sequence"/>
</dbReference>
<dbReference type="OrthoDB" id="1878386at2759"/>